<feature type="transmembrane region" description="Helical" evidence="6">
    <location>
        <begin position="185"/>
        <end position="205"/>
    </location>
</feature>
<evidence type="ECO:0000256" key="4">
    <source>
        <dbReference type="ARBA" id="ARBA00022989"/>
    </source>
</evidence>
<comment type="similarity">
    <text evidence="2">Belongs to the TMEM19 family.</text>
</comment>
<name>A0A563UJ28_9SPHI</name>
<keyword evidence="8" id="KW-1185">Reference proteome</keyword>
<dbReference type="PANTHER" id="PTHR13353:SF5">
    <property type="entry name" value="TRANSMEMBRANE PROTEIN 19"/>
    <property type="match status" value="1"/>
</dbReference>
<keyword evidence="4 6" id="KW-1133">Transmembrane helix</keyword>
<evidence type="ECO:0000256" key="2">
    <source>
        <dbReference type="ARBA" id="ARBA00009012"/>
    </source>
</evidence>
<comment type="subcellular location">
    <subcellularLocation>
        <location evidence="1">Membrane</location>
        <topology evidence="1">Multi-pass membrane protein</topology>
    </subcellularLocation>
</comment>
<keyword evidence="3 6" id="KW-0812">Transmembrane</keyword>
<dbReference type="Proteomes" id="UP000320042">
    <property type="component" value="Unassembled WGS sequence"/>
</dbReference>
<evidence type="ECO:0000256" key="1">
    <source>
        <dbReference type="ARBA" id="ARBA00004141"/>
    </source>
</evidence>
<dbReference type="PANTHER" id="PTHR13353">
    <property type="entry name" value="TRANSMEMBRANE PROTEIN 19"/>
    <property type="match status" value="1"/>
</dbReference>
<evidence type="ECO:0000313" key="8">
    <source>
        <dbReference type="Proteomes" id="UP000320042"/>
    </source>
</evidence>
<accession>A0A563UJ28</accession>
<organism evidence="7 8">
    <name type="scientific">Mucilaginibacter pallidiroseus</name>
    <dbReference type="NCBI Taxonomy" id="2599295"/>
    <lineage>
        <taxon>Bacteria</taxon>
        <taxon>Pseudomonadati</taxon>
        <taxon>Bacteroidota</taxon>
        <taxon>Sphingobacteriia</taxon>
        <taxon>Sphingobacteriales</taxon>
        <taxon>Sphingobacteriaceae</taxon>
        <taxon>Mucilaginibacter</taxon>
    </lineage>
</organism>
<dbReference type="InterPro" id="IPR002794">
    <property type="entry name" value="DUF92_TMEM19"/>
</dbReference>
<evidence type="ECO:0000313" key="7">
    <source>
        <dbReference type="EMBL" id="TWR31296.1"/>
    </source>
</evidence>
<sequence>MLTSTITFIVVLIVAVFASYKLGKLTLSGALTGGIIAMAIYCGMGLWGIAILAAFFILAVWATGHKRSVKQKVTGLRNESHRRDAGQVMANGAAAGIFALMICVVKDYTTILGVLVAASLASATADTISSELGTVYGKRFYNVLNLKTDEKGKDGVISLEGTLLGLMGACAIASIYSLGFGWSSATLYIIAGGVFGNLTDSVLGASLERKGFIDNDVVNFVNTVSAALFAWLLVLL</sequence>
<proteinExistence type="inferred from homology"/>
<reference evidence="7 8" key="1">
    <citation type="submission" date="2019-07" db="EMBL/GenBank/DDBJ databases">
        <authorList>
            <person name="Kim J."/>
        </authorList>
    </citation>
    <scope>NUCLEOTIDE SEQUENCE [LARGE SCALE GENOMIC DNA]</scope>
    <source>
        <strain evidence="8">dk17</strain>
    </source>
</reference>
<keyword evidence="5 6" id="KW-0472">Membrane</keyword>
<dbReference type="AlphaFoldDB" id="A0A563UJ28"/>
<evidence type="ECO:0000256" key="5">
    <source>
        <dbReference type="ARBA" id="ARBA00023136"/>
    </source>
</evidence>
<dbReference type="OrthoDB" id="9770047at2"/>
<feature type="transmembrane region" description="Helical" evidence="6">
    <location>
        <begin position="217"/>
        <end position="234"/>
    </location>
</feature>
<evidence type="ECO:0000256" key="3">
    <source>
        <dbReference type="ARBA" id="ARBA00022692"/>
    </source>
</evidence>
<feature type="transmembrane region" description="Helical" evidence="6">
    <location>
        <begin position="157"/>
        <end position="179"/>
    </location>
</feature>
<gene>
    <name evidence="7" type="ORF">FPZ43_02130</name>
</gene>
<evidence type="ECO:0000256" key="6">
    <source>
        <dbReference type="SAM" id="Phobius"/>
    </source>
</evidence>
<dbReference type="GO" id="GO:0016020">
    <property type="term" value="C:membrane"/>
    <property type="evidence" value="ECO:0007669"/>
    <property type="project" value="UniProtKB-SubCell"/>
</dbReference>
<comment type="caution">
    <text evidence="7">The sequence shown here is derived from an EMBL/GenBank/DDBJ whole genome shotgun (WGS) entry which is preliminary data.</text>
</comment>
<dbReference type="EMBL" id="VOEJ01000001">
    <property type="protein sequence ID" value="TWR31296.1"/>
    <property type="molecule type" value="Genomic_DNA"/>
</dbReference>
<protein>
    <submittedName>
        <fullName evidence="7">DUF92 domain-containing protein</fullName>
    </submittedName>
</protein>
<dbReference type="Pfam" id="PF01940">
    <property type="entry name" value="DUF92"/>
    <property type="match status" value="1"/>
</dbReference>
<feature type="transmembrane region" description="Helical" evidence="6">
    <location>
        <begin position="34"/>
        <end position="64"/>
    </location>
</feature>
<dbReference type="RefSeq" id="WP_146380194.1">
    <property type="nucleotide sequence ID" value="NZ_VOEJ01000001.1"/>
</dbReference>